<dbReference type="Proteomes" id="UP000000600">
    <property type="component" value="Unassembled WGS sequence"/>
</dbReference>
<dbReference type="RefSeq" id="XP_001442154.1">
    <property type="nucleotide sequence ID" value="XM_001442117.1"/>
</dbReference>
<gene>
    <name evidence="2" type="ORF">GSPATT00010925001</name>
</gene>
<evidence type="ECO:0000313" key="2">
    <source>
        <dbReference type="EMBL" id="CAK74757.1"/>
    </source>
</evidence>
<keyword evidence="3" id="KW-1185">Reference proteome</keyword>
<dbReference type="GeneID" id="5027939"/>
<feature type="compositionally biased region" description="Basic and acidic residues" evidence="1">
    <location>
        <begin position="112"/>
        <end position="125"/>
    </location>
</feature>
<dbReference type="AlphaFoldDB" id="A0CVE0"/>
<feature type="region of interest" description="Disordered" evidence="1">
    <location>
        <begin position="200"/>
        <end position="220"/>
    </location>
</feature>
<sequence length="220" mass="25970">MEILQKLMAIPKNIIKALKNMKQQTNKVQNNIVETFIICNESRVVTNEVKQIDQLVKKRKLTINQEKIDSITQTDQLQNIDQVPKDESQKISKLLQVGSKQNKKQSKLLKKQSIEEDSISRKSDQTELSQKSYCQNHFLKILEQYREQSKLQQNKIYQSQTKCQNQFRKKILKNYLKQFTNKQDDENKILKSAKTLSPDEKQFKIDQKESENIQQKQELA</sequence>
<reference evidence="2 3" key="1">
    <citation type="journal article" date="2006" name="Nature">
        <title>Global trends of whole-genome duplications revealed by the ciliate Paramecium tetraurelia.</title>
        <authorList>
            <consortium name="Genoscope"/>
            <person name="Aury J.-M."/>
            <person name="Jaillon O."/>
            <person name="Duret L."/>
            <person name="Noel B."/>
            <person name="Jubin C."/>
            <person name="Porcel B.M."/>
            <person name="Segurens B."/>
            <person name="Daubin V."/>
            <person name="Anthouard V."/>
            <person name="Aiach N."/>
            <person name="Arnaiz O."/>
            <person name="Billaut A."/>
            <person name="Beisson J."/>
            <person name="Blanc I."/>
            <person name="Bouhouche K."/>
            <person name="Camara F."/>
            <person name="Duharcourt S."/>
            <person name="Guigo R."/>
            <person name="Gogendeau D."/>
            <person name="Katinka M."/>
            <person name="Keller A.-M."/>
            <person name="Kissmehl R."/>
            <person name="Klotz C."/>
            <person name="Koll F."/>
            <person name="Le Moue A."/>
            <person name="Lepere C."/>
            <person name="Malinsky S."/>
            <person name="Nowacki M."/>
            <person name="Nowak J.K."/>
            <person name="Plattner H."/>
            <person name="Poulain J."/>
            <person name="Ruiz F."/>
            <person name="Serrano V."/>
            <person name="Zagulski M."/>
            <person name="Dessen P."/>
            <person name="Betermier M."/>
            <person name="Weissenbach J."/>
            <person name="Scarpelli C."/>
            <person name="Schachter V."/>
            <person name="Sperling L."/>
            <person name="Meyer E."/>
            <person name="Cohen J."/>
            <person name="Wincker P."/>
        </authorList>
    </citation>
    <scope>NUCLEOTIDE SEQUENCE [LARGE SCALE GENOMIC DNA]</scope>
    <source>
        <strain evidence="2 3">Stock d4-2</strain>
    </source>
</reference>
<evidence type="ECO:0000256" key="1">
    <source>
        <dbReference type="SAM" id="MobiDB-lite"/>
    </source>
</evidence>
<feature type="compositionally biased region" description="Basic and acidic residues" evidence="1">
    <location>
        <begin position="200"/>
        <end position="211"/>
    </location>
</feature>
<evidence type="ECO:0000313" key="3">
    <source>
        <dbReference type="Proteomes" id="UP000000600"/>
    </source>
</evidence>
<dbReference type="KEGG" id="ptm:GSPATT00010925001"/>
<name>A0CVE0_PARTE</name>
<protein>
    <submittedName>
        <fullName evidence="2">Uncharacterized protein</fullName>
    </submittedName>
</protein>
<dbReference type="HOGENOM" id="CLU_1430591_0_0_1"/>
<dbReference type="OMA" id="FIICNES"/>
<accession>A0CVE0</accession>
<dbReference type="EMBL" id="CT868196">
    <property type="protein sequence ID" value="CAK74757.1"/>
    <property type="molecule type" value="Genomic_DNA"/>
</dbReference>
<feature type="region of interest" description="Disordered" evidence="1">
    <location>
        <begin position="106"/>
        <end position="126"/>
    </location>
</feature>
<organism evidence="2 3">
    <name type="scientific">Paramecium tetraurelia</name>
    <dbReference type="NCBI Taxonomy" id="5888"/>
    <lineage>
        <taxon>Eukaryota</taxon>
        <taxon>Sar</taxon>
        <taxon>Alveolata</taxon>
        <taxon>Ciliophora</taxon>
        <taxon>Intramacronucleata</taxon>
        <taxon>Oligohymenophorea</taxon>
        <taxon>Peniculida</taxon>
        <taxon>Parameciidae</taxon>
        <taxon>Paramecium</taxon>
    </lineage>
</organism>
<proteinExistence type="predicted"/>
<dbReference type="OrthoDB" id="10371218at2759"/>
<dbReference type="InParanoid" id="A0CVE0"/>